<evidence type="ECO:0000256" key="6">
    <source>
        <dbReference type="SAM" id="SignalP"/>
    </source>
</evidence>
<feature type="signal peptide" evidence="6">
    <location>
        <begin position="1"/>
        <end position="21"/>
    </location>
</feature>
<dbReference type="Gene3D" id="2.50.20.10">
    <property type="entry name" value="Lipoprotein localisation LolA/LolB/LppX"/>
    <property type="match status" value="1"/>
</dbReference>
<dbReference type="InterPro" id="IPR038484">
    <property type="entry name" value="MucB/RseB_C_sf"/>
</dbReference>
<dbReference type="PANTHER" id="PTHR38782">
    <property type="match status" value="1"/>
</dbReference>
<comment type="subcellular location">
    <subcellularLocation>
        <location evidence="1">Periplasm</location>
    </subcellularLocation>
</comment>
<reference evidence="9 10" key="1">
    <citation type="submission" date="2020-08" db="EMBL/GenBank/DDBJ databases">
        <title>Genomic Encyclopedia of Type Strains, Phase III (KMG-III): the genomes of soil and plant-associated and newly described type strains.</title>
        <authorList>
            <person name="Whitman W."/>
        </authorList>
    </citation>
    <scope>NUCLEOTIDE SEQUENCE [LARGE SCALE GENOMIC DNA]</scope>
    <source>
        <strain evidence="9 10">CECT 4462</strain>
    </source>
</reference>
<feature type="domain" description="MucB/RseB N-terminal" evidence="7">
    <location>
        <begin position="24"/>
        <end position="193"/>
    </location>
</feature>
<dbReference type="GO" id="GO:0030288">
    <property type="term" value="C:outer membrane-bounded periplasmic space"/>
    <property type="evidence" value="ECO:0007669"/>
    <property type="project" value="TreeGrafter"/>
</dbReference>
<feature type="compositionally biased region" description="Low complexity" evidence="5">
    <location>
        <begin position="200"/>
        <end position="210"/>
    </location>
</feature>
<sequence length="320" mass="35346">MRVILLYVVFFGGWLSASAFASSDANAWLNRLVVAAQQKSFQGNFVFERAGVFSSYTVWHEASGNSVRERYLRLDGPAAEILKIADRLQCATDDFMLQVAGNKSWKNPDLDIQAIEKLYELHLIGDSRIAGYPATAFAMMPRDQHRYGFEFHVDKNTALPLKVLMLSEKGQLLERFQFISLNVGPVTSTDLKPTVDCPVTTQSSSSTADVSSHKSEETTWHSDWLPTGFRLIDSGVRKSPVSTESVTWLVYSDGIANFSVFLEPLDNPTAKDERNQMGPTAAISKRITVAGGRDVMITVVGEIPIGTAERIGLSMRNSAN</sequence>
<evidence type="ECO:0000256" key="5">
    <source>
        <dbReference type="SAM" id="MobiDB-lite"/>
    </source>
</evidence>
<evidence type="ECO:0000256" key="3">
    <source>
        <dbReference type="ARBA" id="ARBA00022729"/>
    </source>
</evidence>
<dbReference type="InterPro" id="IPR033436">
    <property type="entry name" value="MucB/RseB_C"/>
</dbReference>
<dbReference type="InterPro" id="IPR005588">
    <property type="entry name" value="MucB_RseB"/>
</dbReference>
<feature type="region of interest" description="Disordered" evidence="5">
    <location>
        <begin position="197"/>
        <end position="217"/>
    </location>
</feature>
<evidence type="ECO:0000256" key="1">
    <source>
        <dbReference type="ARBA" id="ARBA00004418"/>
    </source>
</evidence>
<name>A0A839T5P7_AZOMA</name>
<proteinExistence type="inferred from homology"/>
<accession>A0A839T5P7</accession>
<organism evidence="9 10">
    <name type="scientific">Azomonas macrocytogenes</name>
    <name type="common">Azotobacter macrocytogenes</name>
    <dbReference type="NCBI Taxonomy" id="69962"/>
    <lineage>
        <taxon>Bacteria</taxon>
        <taxon>Pseudomonadati</taxon>
        <taxon>Pseudomonadota</taxon>
        <taxon>Gammaproteobacteria</taxon>
        <taxon>Pseudomonadales</taxon>
        <taxon>Pseudomonadaceae</taxon>
        <taxon>Azomonas</taxon>
    </lineage>
</organism>
<dbReference type="InterPro" id="IPR033434">
    <property type="entry name" value="MucB/RseB_N"/>
</dbReference>
<dbReference type="PIRSF" id="PIRSF005427">
    <property type="entry name" value="RseB"/>
    <property type="match status" value="1"/>
</dbReference>
<dbReference type="GO" id="GO:0045152">
    <property type="term" value="F:antisigma factor binding"/>
    <property type="evidence" value="ECO:0007669"/>
    <property type="project" value="TreeGrafter"/>
</dbReference>
<dbReference type="Gene3D" id="3.30.200.100">
    <property type="entry name" value="MucB/RseB, C-terminal domain"/>
    <property type="match status" value="1"/>
</dbReference>
<keyword evidence="3 6" id="KW-0732">Signal</keyword>
<evidence type="ECO:0000313" key="9">
    <source>
        <dbReference type="EMBL" id="MBB3104418.1"/>
    </source>
</evidence>
<evidence type="ECO:0000256" key="2">
    <source>
        <dbReference type="ARBA" id="ARBA00008150"/>
    </source>
</evidence>
<evidence type="ECO:0000256" key="4">
    <source>
        <dbReference type="ARBA" id="ARBA00022764"/>
    </source>
</evidence>
<evidence type="ECO:0000259" key="7">
    <source>
        <dbReference type="Pfam" id="PF03888"/>
    </source>
</evidence>
<evidence type="ECO:0000259" key="8">
    <source>
        <dbReference type="Pfam" id="PF17188"/>
    </source>
</evidence>
<dbReference type="PANTHER" id="PTHR38782:SF1">
    <property type="entry name" value="SIGMA-E FACTOR REGULATORY PROTEIN RSEB"/>
    <property type="match status" value="1"/>
</dbReference>
<dbReference type="GO" id="GO:0032885">
    <property type="term" value="P:regulation of polysaccharide biosynthetic process"/>
    <property type="evidence" value="ECO:0007669"/>
    <property type="project" value="TreeGrafter"/>
</dbReference>
<gene>
    <name evidence="9" type="ORF">FHR87_002834</name>
</gene>
<feature type="chain" id="PRO_5032382091" evidence="6">
    <location>
        <begin position="22"/>
        <end position="320"/>
    </location>
</feature>
<dbReference type="CDD" id="cd16327">
    <property type="entry name" value="RseB"/>
    <property type="match status" value="1"/>
</dbReference>
<dbReference type="Pfam" id="PF03888">
    <property type="entry name" value="MucB_RseB"/>
    <property type="match status" value="1"/>
</dbReference>
<dbReference type="AlphaFoldDB" id="A0A839T5P7"/>
<evidence type="ECO:0000313" key="10">
    <source>
        <dbReference type="Proteomes" id="UP000549250"/>
    </source>
</evidence>
<feature type="domain" description="MucB/RseB C-terminal" evidence="8">
    <location>
        <begin position="215"/>
        <end position="315"/>
    </location>
</feature>
<comment type="caution">
    <text evidence="9">The sequence shown here is derived from an EMBL/GenBank/DDBJ whole genome shotgun (WGS) entry which is preliminary data.</text>
</comment>
<protein>
    <submittedName>
        <fullName evidence="9">Sigma-E factor negative regulatory protein RseB</fullName>
    </submittedName>
</protein>
<keyword evidence="10" id="KW-1185">Reference proteome</keyword>
<keyword evidence="4" id="KW-0574">Periplasm</keyword>
<dbReference type="Pfam" id="PF17188">
    <property type="entry name" value="MucB_RseB_C"/>
    <property type="match status" value="1"/>
</dbReference>
<dbReference type="EMBL" id="JACHXI010000015">
    <property type="protein sequence ID" value="MBB3104418.1"/>
    <property type="molecule type" value="Genomic_DNA"/>
</dbReference>
<dbReference type="Proteomes" id="UP000549250">
    <property type="component" value="Unassembled WGS sequence"/>
</dbReference>
<comment type="similarity">
    <text evidence="2">Belongs to the RseB family.</text>
</comment>
<dbReference type="RefSeq" id="WP_183167287.1">
    <property type="nucleotide sequence ID" value="NZ_JACHXI010000015.1"/>
</dbReference>